<dbReference type="CDD" id="cd18094">
    <property type="entry name" value="SpoU-like_TrmL"/>
    <property type="match status" value="1"/>
</dbReference>
<dbReference type="PANTHER" id="PTHR42971">
    <property type="entry name" value="TRNA (CYTIDINE(34)-2'-O)-METHYLTRANSFERASE"/>
    <property type="match status" value="1"/>
</dbReference>
<dbReference type="EMBL" id="JAXCLW010000003">
    <property type="protein sequence ID" value="MDY0883908.1"/>
    <property type="molecule type" value="Genomic_DNA"/>
</dbReference>
<sequence>MRLALYQPDIPQNTGTLLRLAACFGLSVDLIEPCGFIFDDRRLRRSGMDYLAAVDLTRHSSWEAYCQTRSRLHVPGGRLILLTTRASMPYTGFAFKAGDSLMVGSESSGVPPSVHEAADARVKIPMRGGFRSLNVAVAAAMVIGEALRQTGFPAPATTSTGTTEEHGS</sequence>
<evidence type="ECO:0000313" key="9">
    <source>
        <dbReference type="Proteomes" id="UP001279642"/>
    </source>
</evidence>
<dbReference type="PIRSF" id="PIRSF029256">
    <property type="entry name" value="SpoU_TrmH_prd"/>
    <property type="match status" value="1"/>
</dbReference>
<dbReference type="PANTHER" id="PTHR42971:SF1">
    <property type="entry name" value="TRNA (CYTIDINE(34)-2'-O)-METHYLTRANSFERASE"/>
    <property type="match status" value="1"/>
</dbReference>
<feature type="binding site" evidence="6">
    <location>
        <position position="82"/>
    </location>
    <ligand>
        <name>S-adenosyl-L-methionine</name>
        <dbReference type="ChEBI" id="CHEBI:59789"/>
    </ligand>
</feature>
<evidence type="ECO:0000256" key="1">
    <source>
        <dbReference type="ARBA" id="ARBA00022490"/>
    </source>
</evidence>
<keyword evidence="3 6" id="KW-0808">Transferase</keyword>
<keyword evidence="4 6" id="KW-0949">S-adenosyl-L-methionine</keyword>
<dbReference type="GO" id="GO:0008168">
    <property type="term" value="F:methyltransferase activity"/>
    <property type="evidence" value="ECO:0007669"/>
    <property type="project" value="UniProtKB-KW"/>
</dbReference>
<dbReference type="RefSeq" id="WP_320508973.1">
    <property type="nucleotide sequence ID" value="NZ_JAXCLW010000003.1"/>
</dbReference>
<name>A0ABU5EEL1_9PROT</name>
<accession>A0ABU5EEL1</accession>
<comment type="subunit">
    <text evidence="6">Homodimer.</text>
</comment>
<dbReference type="Proteomes" id="UP001279642">
    <property type="component" value="Unassembled WGS sequence"/>
</dbReference>
<keyword evidence="2 6" id="KW-0489">Methyltransferase</keyword>
<organism evidence="8 9">
    <name type="scientific">Dongia soli</name>
    <dbReference type="NCBI Taxonomy" id="600628"/>
    <lineage>
        <taxon>Bacteria</taxon>
        <taxon>Pseudomonadati</taxon>
        <taxon>Pseudomonadota</taxon>
        <taxon>Alphaproteobacteria</taxon>
        <taxon>Rhodospirillales</taxon>
        <taxon>Dongiaceae</taxon>
        <taxon>Dongia</taxon>
    </lineage>
</organism>
<dbReference type="InterPro" id="IPR001537">
    <property type="entry name" value="SpoU_MeTrfase"/>
</dbReference>
<dbReference type="Gene3D" id="3.40.1280.10">
    <property type="match status" value="1"/>
</dbReference>
<evidence type="ECO:0000256" key="5">
    <source>
        <dbReference type="ARBA" id="ARBA00022694"/>
    </source>
</evidence>
<evidence type="ECO:0000256" key="6">
    <source>
        <dbReference type="HAMAP-Rule" id="MF_01885"/>
    </source>
</evidence>
<dbReference type="InterPro" id="IPR029028">
    <property type="entry name" value="Alpha/beta_knot_MTases"/>
</dbReference>
<comment type="function">
    <text evidence="6">Methylates the ribose at the nucleotide 34 wobble position in the two leucyl isoacceptors tRNA(Leu)(CmAA) and tRNA(Leu)(cmnm5UmAA). Catalyzes the methyl transfer from S-adenosyl-L-methionine to the 2'-OH of the wobble nucleotide.</text>
</comment>
<gene>
    <name evidence="6" type="primary">trmL</name>
    <name evidence="8" type="ORF">SMD27_13735</name>
</gene>
<proteinExistence type="inferred from homology"/>
<dbReference type="EC" id="2.1.1.207" evidence="6"/>
<dbReference type="InterPro" id="IPR016914">
    <property type="entry name" value="TrmL"/>
</dbReference>
<feature type="binding site" evidence="6">
    <location>
        <position position="124"/>
    </location>
    <ligand>
        <name>S-adenosyl-L-methionine</name>
        <dbReference type="ChEBI" id="CHEBI:59789"/>
    </ligand>
</feature>
<comment type="subcellular location">
    <subcellularLocation>
        <location evidence="6">Cytoplasm</location>
    </subcellularLocation>
</comment>
<dbReference type="HAMAP" id="MF_01885">
    <property type="entry name" value="tRNA_methyltr_TrmL"/>
    <property type="match status" value="1"/>
</dbReference>
<comment type="similarity">
    <text evidence="6">Belongs to the class IV-like SAM-binding methyltransferase superfamily. RNA methyltransferase TrmH family. TrmL subfamily.</text>
</comment>
<dbReference type="InterPro" id="IPR029026">
    <property type="entry name" value="tRNA_m1G_MTases_N"/>
</dbReference>
<dbReference type="SUPFAM" id="SSF75217">
    <property type="entry name" value="alpha/beta knot"/>
    <property type="match status" value="1"/>
</dbReference>
<keyword evidence="5 6" id="KW-0819">tRNA processing</keyword>
<evidence type="ECO:0000259" key="7">
    <source>
        <dbReference type="Pfam" id="PF00588"/>
    </source>
</evidence>
<comment type="catalytic activity">
    <reaction evidence="6">
        <text>5-carboxymethylaminomethyluridine(34) in tRNA(Leu) + S-adenosyl-L-methionine = 5-carboxymethylaminomethyl-2'-O-methyluridine(34) in tRNA(Leu) + S-adenosyl-L-homocysteine + H(+)</text>
        <dbReference type="Rhea" id="RHEA:43088"/>
        <dbReference type="Rhea" id="RHEA-COMP:10333"/>
        <dbReference type="Rhea" id="RHEA-COMP:10334"/>
        <dbReference type="ChEBI" id="CHEBI:15378"/>
        <dbReference type="ChEBI" id="CHEBI:57856"/>
        <dbReference type="ChEBI" id="CHEBI:59789"/>
        <dbReference type="ChEBI" id="CHEBI:74508"/>
        <dbReference type="ChEBI" id="CHEBI:74511"/>
        <dbReference type="EC" id="2.1.1.207"/>
    </reaction>
</comment>
<dbReference type="Pfam" id="PF00588">
    <property type="entry name" value="SpoU_methylase"/>
    <property type="match status" value="1"/>
</dbReference>
<protein>
    <recommendedName>
        <fullName evidence="6">tRNA (cytidine(34)-2'-O)-methyltransferase</fullName>
        <ecNumber evidence="6">2.1.1.207</ecNumber>
    </recommendedName>
    <alternativeName>
        <fullName evidence="6">tRNA (cytidine/uridine-2'-O-)-methyltransferase TrmL</fullName>
    </alternativeName>
</protein>
<comment type="catalytic activity">
    <reaction evidence="6">
        <text>cytidine(34) in tRNA + S-adenosyl-L-methionine = 2'-O-methylcytidine(34) in tRNA + S-adenosyl-L-homocysteine + H(+)</text>
        <dbReference type="Rhea" id="RHEA:43084"/>
        <dbReference type="Rhea" id="RHEA-COMP:10331"/>
        <dbReference type="Rhea" id="RHEA-COMP:10332"/>
        <dbReference type="ChEBI" id="CHEBI:15378"/>
        <dbReference type="ChEBI" id="CHEBI:57856"/>
        <dbReference type="ChEBI" id="CHEBI:59789"/>
        <dbReference type="ChEBI" id="CHEBI:74495"/>
        <dbReference type="ChEBI" id="CHEBI:82748"/>
        <dbReference type="EC" id="2.1.1.207"/>
    </reaction>
</comment>
<dbReference type="GO" id="GO:0032259">
    <property type="term" value="P:methylation"/>
    <property type="evidence" value="ECO:0007669"/>
    <property type="project" value="UniProtKB-KW"/>
</dbReference>
<evidence type="ECO:0000256" key="3">
    <source>
        <dbReference type="ARBA" id="ARBA00022679"/>
    </source>
</evidence>
<feature type="binding site" evidence="6">
    <location>
        <position position="132"/>
    </location>
    <ligand>
        <name>S-adenosyl-L-methionine</name>
        <dbReference type="ChEBI" id="CHEBI:59789"/>
    </ligand>
</feature>
<keyword evidence="1 6" id="KW-0963">Cytoplasm</keyword>
<evidence type="ECO:0000256" key="4">
    <source>
        <dbReference type="ARBA" id="ARBA00022691"/>
    </source>
</evidence>
<evidence type="ECO:0000256" key="2">
    <source>
        <dbReference type="ARBA" id="ARBA00022603"/>
    </source>
</evidence>
<reference evidence="8 9" key="1">
    <citation type="journal article" date="2016" name="Antonie Van Leeuwenhoek">
        <title>Dongia soli sp. nov., isolated from soil from Dokdo, Korea.</title>
        <authorList>
            <person name="Kim D.U."/>
            <person name="Lee H."/>
            <person name="Kim H."/>
            <person name="Kim S.G."/>
            <person name="Ka J.O."/>
        </authorList>
    </citation>
    <scope>NUCLEOTIDE SEQUENCE [LARGE SCALE GENOMIC DNA]</scope>
    <source>
        <strain evidence="8 9">D78</strain>
    </source>
</reference>
<keyword evidence="9" id="KW-1185">Reference proteome</keyword>
<feature type="domain" description="tRNA/rRNA methyltransferase SpoU type" evidence="7">
    <location>
        <begin position="2"/>
        <end position="143"/>
    </location>
</feature>
<evidence type="ECO:0000313" key="8">
    <source>
        <dbReference type="EMBL" id="MDY0883908.1"/>
    </source>
</evidence>
<feature type="binding site" evidence="6">
    <location>
        <position position="104"/>
    </location>
    <ligand>
        <name>S-adenosyl-L-methionine</name>
        <dbReference type="ChEBI" id="CHEBI:59789"/>
    </ligand>
</feature>
<comment type="caution">
    <text evidence="8">The sequence shown here is derived from an EMBL/GenBank/DDBJ whole genome shotgun (WGS) entry which is preliminary data.</text>
</comment>